<keyword evidence="1" id="KW-0677">Repeat</keyword>
<accession>A0ABY7FDH5</accession>
<dbReference type="SMART" id="SM00209">
    <property type="entry name" value="TSP1"/>
    <property type="match status" value="1"/>
</dbReference>
<keyword evidence="13" id="KW-1185">Reference proteome</keyword>
<feature type="region of interest" description="Disordered" evidence="6">
    <location>
        <begin position="1829"/>
        <end position="1870"/>
    </location>
</feature>
<feature type="coiled-coil region" evidence="5">
    <location>
        <begin position="352"/>
        <end position="417"/>
    </location>
</feature>
<feature type="disulfide bond" evidence="3">
    <location>
        <begin position="1193"/>
        <end position="1210"/>
    </location>
</feature>
<evidence type="ECO:0000256" key="7">
    <source>
        <dbReference type="SAM" id="Phobius"/>
    </source>
</evidence>
<feature type="region of interest" description="Disordered" evidence="6">
    <location>
        <begin position="1642"/>
        <end position="1698"/>
    </location>
</feature>
<feature type="signal peptide" evidence="8">
    <location>
        <begin position="1"/>
        <end position="24"/>
    </location>
</feature>
<evidence type="ECO:0000256" key="2">
    <source>
        <dbReference type="ARBA" id="ARBA00023157"/>
    </source>
</evidence>
<evidence type="ECO:0000256" key="4">
    <source>
        <dbReference type="PROSITE-ProRule" id="PRU00302"/>
    </source>
</evidence>
<dbReference type="SUPFAM" id="SSF82895">
    <property type="entry name" value="TSP-1 type 1 repeat"/>
    <property type="match status" value="1"/>
</dbReference>
<feature type="domain" description="Sushi" evidence="11">
    <location>
        <begin position="216"/>
        <end position="276"/>
    </location>
</feature>
<keyword evidence="7" id="KW-0472">Membrane</keyword>
<dbReference type="InterPro" id="IPR000436">
    <property type="entry name" value="Sushi_SCR_CCP_dom"/>
</dbReference>
<evidence type="ECO:0000256" key="6">
    <source>
        <dbReference type="SAM" id="MobiDB-lite"/>
    </source>
</evidence>
<dbReference type="EMBL" id="CP111022">
    <property type="protein sequence ID" value="WAR19021.1"/>
    <property type="molecule type" value="Genomic_DNA"/>
</dbReference>
<dbReference type="InterPro" id="IPR000742">
    <property type="entry name" value="EGF"/>
</dbReference>
<dbReference type="Gene3D" id="2.10.25.10">
    <property type="entry name" value="Laminin"/>
    <property type="match status" value="1"/>
</dbReference>
<feature type="domain" description="HYR" evidence="10">
    <location>
        <begin position="125"/>
        <end position="215"/>
    </location>
</feature>
<feature type="compositionally biased region" description="Polar residues" evidence="6">
    <location>
        <begin position="1650"/>
        <end position="1660"/>
    </location>
</feature>
<feature type="disulfide bond" evidence="3">
    <location>
        <begin position="1212"/>
        <end position="1221"/>
    </location>
</feature>
<dbReference type="PROSITE" id="PS00022">
    <property type="entry name" value="EGF_1"/>
    <property type="match status" value="1"/>
</dbReference>
<dbReference type="PANTHER" id="PTHR46967">
    <property type="entry name" value="INSULIN-LIKE GROWTH FACTOR BINDING PROTEIN,N-TERMINAL"/>
    <property type="match status" value="1"/>
</dbReference>
<name>A0ABY7FDH5_MYAAR</name>
<dbReference type="SMART" id="SM00032">
    <property type="entry name" value="CCP"/>
    <property type="match status" value="4"/>
</dbReference>
<dbReference type="CDD" id="cd00033">
    <property type="entry name" value="CCP"/>
    <property type="match status" value="3"/>
</dbReference>
<dbReference type="Pfam" id="PF00090">
    <property type="entry name" value="TSP_1"/>
    <property type="match status" value="1"/>
</dbReference>
<keyword evidence="7" id="KW-1133">Transmembrane helix</keyword>
<protein>
    <submittedName>
        <fullName evidence="12">SVEP1-like protein</fullName>
    </submittedName>
</protein>
<feature type="compositionally biased region" description="Basic and acidic residues" evidence="6">
    <location>
        <begin position="2027"/>
        <end position="2040"/>
    </location>
</feature>
<dbReference type="SUPFAM" id="SSF49899">
    <property type="entry name" value="Concanavalin A-like lectins/glucanases"/>
    <property type="match status" value="1"/>
</dbReference>
<evidence type="ECO:0000313" key="12">
    <source>
        <dbReference type="EMBL" id="WAR19021.1"/>
    </source>
</evidence>
<feature type="compositionally biased region" description="Basic residues" evidence="6">
    <location>
        <begin position="1841"/>
        <end position="1852"/>
    </location>
</feature>
<feature type="domain" description="HYR" evidence="10">
    <location>
        <begin position="531"/>
        <end position="614"/>
    </location>
</feature>
<proteinExistence type="predicted"/>
<dbReference type="PANTHER" id="PTHR46967:SF2">
    <property type="entry name" value="SUSHI, VON WILLEBRAND FACTOR TYPE A, EGF AND PENTRAXIN DOMAIN-CONTAINING PROTEIN 1-LIKE"/>
    <property type="match status" value="1"/>
</dbReference>
<dbReference type="PROSITE" id="PS50923">
    <property type="entry name" value="SUSHI"/>
    <property type="match status" value="3"/>
</dbReference>
<comment type="caution">
    <text evidence="3">Lacks conserved residue(s) required for the propagation of feature annotation.</text>
</comment>
<evidence type="ECO:0000259" key="10">
    <source>
        <dbReference type="PROSITE" id="PS50825"/>
    </source>
</evidence>
<dbReference type="SUPFAM" id="SSF57196">
    <property type="entry name" value="EGF/Laminin"/>
    <property type="match status" value="1"/>
</dbReference>
<feature type="transmembrane region" description="Helical" evidence="7">
    <location>
        <begin position="1551"/>
        <end position="1575"/>
    </location>
</feature>
<feature type="domain" description="Sushi" evidence="11">
    <location>
        <begin position="601"/>
        <end position="666"/>
    </location>
</feature>
<dbReference type="PROSITE" id="PS50026">
    <property type="entry name" value="EGF_3"/>
    <property type="match status" value="1"/>
</dbReference>
<dbReference type="InterPro" id="IPR036383">
    <property type="entry name" value="TSP1_rpt_sf"/>
</dbReference>
<dbReference type="InterPro" id="IPR035976">
    <property type="entry name" value="Sushi/SCR/CCP_sf"/>
</dbReference>
<dbReference type="Pfam" id="PF02494">
    <property type="entry name" value="HYR"/>
    <property type="match status" value="1"/>
</dbReference>
<dbReference type="PROSITE" id="PS50092">
    <property type="entry name" value="TSP1"/>
    <property type="match status" value="1"/>
</dbReference>
<dbReference type="InterPro" id="IPR003410">
    <property type="entry name" value="HYR_dom"/>
</dbReference>
<dbReference type="Pfam" id="PF00084">
    <property type="entry name" value="Sushi"/>
    <property type="match status" value="3"/>
</dbReference>
<dbReference type="InterPro" id="IPR009030">
    <property type="entry name" value="Growth_fac_rcpt_cys_sf"/>
</dbReference>
<dbReference type="PROSITE" id="PS01186">
    <property type="entry name" value="EGF_2"/>
    <property type="match status" value="1"/>
</dbReference>
<dbReference type="Proteomes" id="UP001164746">
    <property type="component" value="Chromosome 11"/>
</dbReference>
<organism evidence="12 13">
    <name type="scientific">Mya arenaria</name>
    <name type="common">Soft-shell clam</name>
    <dbReference type="NCBI Taxonomy" id="6604"/>
    <lineage>
        <taxon>Eukaryota</taxon>
        <taxon>Metazoa</taxon>
        <taxon>Spiralia</taxon>
        <taxon>Lophotrochozoa</taxon>
        <taxon>Mollusca</taxon>
        <taxon>Bivalvia</taxon>
        <taxon>Autobranchia</taxon>
        <taxon>Heteroconchia</taxon>
        <taxon>Euheterodonta</taxon>
        <taxon>Imparidentia</taxon>
        <taxon>Neoheterodontei</taxon>
        <taxon>Myida</taxon>
        <taxon>Myoidea</taxon>
        <taxon>Myidae</taxon>
        <taxon>Mya</taxon>
    </lineage>
</organism>
<evidence type="ECO:0000259" key="11">
    <source>
        <dbReference type="PROSITE" id="PS50923"/>
    </source>
</evidence>
<gene>
    <name evidence="12" type="ORF">MAR_000859</name>
</gene>
<dbReference type="Gene3D" id="2.10.70.10">
    <property type="entry name" value="Complement Module, domain 1"/>
    <property type="match status" value="3"/>
</dbReference>
<feature type="compositionally biased region" description="Polar residues" evidence="6">
    <location>
        <begin position="1857"/>
        <end position="1870"/>
    </location>
</feature>
<dbReference type="InterPro" id="IPR013320">
    <property type="entry name" value="ConA-like_dom_sf"/>
</dbReference>
<keyword evidence="7" id="KW-0812">Transmembrane</keyword>
<evidence type="ECO:0000256" key="8">
    <source>
        <dbReference type="SAM" id="SignalP"/>
    </source>
</evidence>
<dbReference type="SUPFAM" id="SSF57184">
    <property type="entry name" value="Growth factor receptor domain"/>
    <property type="match status" value="1"/>
</dbReference>
<dbReference type="InterPro" id="IPR000884">
    <property type="entry name" value="TSP1_rpt"/>
</dbReference>
<feature type="disulfide bond" evidence="4">
    <location>
        <begin position="603"/>
        <end position="646"/>
    </location>
</feature>
<keyword evidence="3" id="KW-0245">EGF-like domain</keyword>
<dbReference type="Pfam" id="PF07699">
    <property type="entry name" value="Ephrin_rec_like"/>
    <property type="match status" value="2"/>
</dbReference>
<evidence type="ECO:0000256" key="5">
    <source>
        <dbReference type="SAM" id="Coils"/>
    </source>
</evidence>
<dbReference type="SMART" id="SM01411">
    <property type="entry name" value="Ephrin_rec_like"/>
    <property type="match status" value="4"/>
</dbReference>
<dbReference type="Gene3D" id="2.10.50.10">
    <property type="entry name" value="Tumor Necrosis Factor Receptor, subunit A, domain 2"/>
    <property type="match status" value="2"/>
</dbReference>
<sequence>MQCRHSVVPGVTLFLFYGLCSVAALSPLTYPYRRYDADGGGCDFKSLPAMVDWCDNSLNKRGLLPENTKCQSLETQELKIVCRRRRWILSDDAEIVRHKRSLSAAYRARFNKTCLFLCPSDDTAPDESPPHFLSCPASVILYPEEGSTIVTYDWQVPEATSTHKNITSFEQILGQNSSTDLASSISPGTNHLVTYVTWDDDNMNWTCSFTITAEIPTCPPLVHLKNGRTNCTDDNRRASTCEFLCNHGYQLNGTVHTQCLHNGTWSDMELASQCLPRVCDDDVSSLLVNPRLKADCGNASHEFGVVCWLSCADKFRLRNDPLEAQILDQLNYDVTNATAQYEISRQNADIVLEQANRAATNLTLREKEIERAVNESEAAQSELQVVLANLEQTVHIVNNTQELLHELNNNLTTAAEEKIHNLTGILAEYNNALETIQESVYNLTVAYNWTLDYLTIKQEEAFVAAQIVNETSQRATELDADATYLLEVLQNATVTLMEATEYSAGNEKVVPTPVTCMGDGGWHMPGNPTCVDIDAPVLKCIPAYTQILDTGLTSSEITWIVPEVEDNGDDTQVLQMSGTSPGSLLALGSHVVTYQAVDSVLQCEDIGHLIKDGHVLHECDTFEIGGRCELSCDNNYVLSGPEVVTCEWTEASQTAEWDLQDTACIVEQCAPPSPPANGNIECTYGRTIANDTSDNVTDANVTSAGNVTLDGLTCVYTCDEGYVLPYRTPATVTCDEEGVWSLEDFPDSCIETGEEKISTFTFLMNVNTASCTSDDLNVTMTQWSEVLTAEMTSLYACMSGFTCGLGDIASGCADDSVVIQFTIQIGCEIAFPTNLPWETTCDLNEDVTALLMTSLVQIVDDIGLFGGAENVMFVQNETALAFCYPGSILIGSYCSKCEPGRFYSPYWDACRVCEPGSYANVAGRTFCTNCPGQSTLYNASTSKKQCTDVCPAGEYSQTGLVPCSPCPAGTYQAGSRSDTCSHCPVATWTIGTASQNQDECIEYDIYFDGDAQDIPLPSVSGDVSFAFWFRSFYVPMVTVSVGFNNGASAFTVKATSSLEMEILNKIVQTSDVMVEMGQWMMIGVTFSASYVTLYVDGESIIQTSANLDDIEAYSIRLAVGNTTYISGLSLSNQTASSGDMEDVWSVCGRQLPAAVYTLDDLAALRLIGMNYVYSTCRPTNESLDADHCGLHECQHGGVCVPHVTDAGHTCNCLQPWGGPFCGELLVSGGWGEWVWASSCSASCGPGTRLRYRLCDSPPHSEHGADCPGTSTEVMDCVLQECQECEDISGDGVVTCTLDDDECTPACPPGYVLPRGQANQHFQCGYSTDFRWAPLHRLPICTESIKPTSYTVTFNFAFTDPVPCEAVSMVTSAYQQVVATLRCPAELDDCSASAEITGCVDGRRKRDTRESQLEVVLMALLKNETIDLIEYYSTNNMTPSIEDAVVALSVLEQTVNDVQADPALFTVIVDDVNYTVVMDTMQLVPGTHCGDGQVPVEAVCARCQMGTYLLEGRCVYCPRGTYQDLAGQSACIPCPTGQDTDFLGARDSTECIVLIVVASVAGGCFLLLLVALVFACRRAYIGAWTRALYNLNADRLSLYTDNQDMPFNVYFKRRKIGGFDRDGHPTLAPRGIRRHDGHPALATTGDCKLGSHTNFPNNTLKHGSRRGRDKSDTSSSDSSSSDSDDSSVGNVNTDRDAKPFVQKFPVLDRTTPFSYDPCIEQWNDSNVNPYSYPELDRIDLPRIGLPSRYRIPGKKHFQNIYPVEQFGLGPDSKTRTQLVVHVPVVAKKPVSQLMHRPQEKPSYEQIYGVKIQDEHSNEQGIEINPTRILQQLANPPPLPTKKNGKPRSMKTKKPASVAQRSNTFSRPSPNTVYGVQDKRLSWIRQKLLPPVRKTAEFTPRTPGRMAADEPTPRTARDVDLNIHDLQNGNIQNGGPTIVTIQRDFTQTPKSLLRMLSGKSESFSGRKSVTILDDQVSILSHRHSMKTPGFYPNGSMNGHIPTREHQDMLRPSSRPSFLPDIHEREQLRLPDHRSITPVEHPKPVLHSGVSVKRTSSFLPNLNGGDEEY</sequence>
<evidence type="ECO:0000313" key="13">
    <source>
        <dbReference type="Proteomes" id="UP001164746"/>
    </source>
</evidence>
<evidence type="ECO:0000256" key="3">
    <source>
        <dbReference type="PROSITE-ProRule" id="PRU00076"/>
    </source>
</evidence>
<feature type="domain" description="EGF-like" evidence="9">
    <location>
        <begin position="1184"/>
        <end position="1222"/>
    </location>
</feature>
<keyword evidence="2 3" id="KW-1015">Disulfide bond</keyword>
<dbReference type="InterPro" id="IPR011641">
    <property type="entry name" value="Tyr-kin_ephrin_A/B_rcpt-like"/>
</dbReference>
<feature type="domain" description="Sushi" evidence="11">
    <location>
        <begin position="667"/>
        <end position="751"/>
    </location>
</feature>
<feature type="region of interest" description="Disordered" evidence="6">
    <location>
        <begin position="2027"/>
        <end position="2066"/>
    </location>
</feature>
<dbReference type="Gene3D" id="2.20.100.10">
    <property type="entry name" value="Thrombospondin type-1 (TSP1) repeat"/>
    <property type="match status" value="1"/>
</dbReference>
<feature type="chain" id="PRO_5045111404" evidence="8">
    <location>
        <begin position="25"/>
        <end position="2066"/>
    </location>
</feature>
<reference evidence="12" key="1">
    <citation type="submission" date="2022-11" db="EMBL/GenBank/DDBJ databases">
        <title>Centuries of genome instability and evolution in soft-shell clam transmissible cancer (bioRxiv).</title>
        <authorList>
            <person name="Hart S.F.M."/>
            <person name="Yonemitsu M.A."/>
            <person name="Giersch R.M."/>
            <person name="Beal B.F."/>
            <person name="Arriagada G."/>
            <person name="Davis B.W."/>
            <person name="Ostrander E.A."/>
            <person name="Goff S.P."/>
            <person name="Metzger M.J."/>
        </authorList>
    </citation>
    <scope>NUCLEOTIDE SEQUENCE</scope>
    <source>
        <strain evidence="12">MELC-2E11</strain>
        <tissue evidence="12">Siphon/mantle</tissue>
    </source>
</reference>
<evidence type="ECO:0000256" key="1">
    <source>
        <dbReference type="ARBA" id="ARBA00022737"/>
    </source>
</evidence>
<dbReference type="PROSITE" id="PS50825">
    <property type="entry name" value="HYR"/>
    <property type="match status" value="2"/>
</dbReference>
<keyword evidence="5" id="KW-0175">Coiled coil</keyword>
<evidence type="ECO:0000259" key="9">
    <source>
        <dbReference type="PROSITE" id="PS50026"/>
    </source>
</evidence>
<dbReference type="Gene3D" id="2.60.120.200">
    <property type="match status" value="1"/>
</dbReference>
<keyword evidence="8" id="KW-0732">Signal</keyword>
<keyword evidence="4" id="KW-0768">Sushi</keyword>
<dbReference type="SUPFAM" id="SSF57535">
    <property type="entry name" value="Complement control module/SCR domain"/>
    <property type="match status" value="3"/>
</dbReference>